<comment type="caution">
    <text evidence="1">The sequence shown here is derived from an EMBL/GenBank/DDBJ whole genome shotgun (WGS) entry which is preliminary data.</text>
</comment>
<protein>
    <submittedName>
        <fullName evidence="1">Uncharacterized protein</fullName>
    </submittedName>
</protein>
<dbReference type="EMBL" id="LSSM01002015">
    <property type="protein sequence ID" value="OMJ23491.1"/>
    <property type="molecule type" value="Genomic_DNA"/>
</dbReference>
<evidence type="ECO:0000313" key="2">
    <source>
        <dbReference type="Proteomes" id="UP000187429"/>
    </source>
</evidence>
<reference evidence="2" key="1">
    <citation type="submission" date="2017-01" db="EMBL/GenBank/DDBJ databases">
        <authorList>
            <person name="Wang Y."/>
            <person name="White M."/>
            <person name="Kvist S."/>
            <person name="Moncalvo J.-M."/>
        </authorList>
    </citation>
    <scope>NUCLEOTIDE SEQUENCE [LARGE SCALE GENOMIC DNA]</scope>
    <source>
        <strain evidence="2">ID-206-W2</strain>
    </source>
</reference>
<proteinExistence type="predicted"/>
<accession>A0A1R1Y955</accession>
<dbReference type="AlphaFoldDB" id="A0A1R1Y955"/>
<dbReference type="Proteomes" id="UP000187429">
    <property type="component" value="Unassembled WGS sequence"/>
</dbReference>
<keyword evidence="2" id="KW-1185">Reference proteome</keyword>
<sequence>MKDLTLRFPEVMKNAHNRAFVAKGRLSSAQNRNKERYLWRPRSRSVQYNKGTRKRKIPGGRFSYTPYVGSAIELVDYQGLEKFQM</sequence>
<gene>
    <name evidence="1" type="ORF">AYI69_g4958</name>
</gene>
<organism evidence="1 2">
    <name type="scientific">Smittium culicis</name>
    <dbReference type="NCBI Taxonomy" id="133412"/>
    <lineage>
        <taxon>Eukaryota</taxon>
        <taxon>Fungi</taxon>
        <taxon>Fungi incertae sedis</taxon>
        <taxon>Zoopagomycota</taxon>
        <taxon>Kickxellomycotina</taxon>
        <taxon>Harpellomycetes</taxon>
        <taxon>Harpellales</taxon>
        <taxon>Legeriomycetaceae</taxon>
        <taxon>Smittium</taxon>
    </lineage>
</organism>
<name>A0A1R1Y955_9FUNG</name>
<evidence type="ECO:0000313" key="1">
    <source>
        <dbReference type="EMBL" id="OMJ23491.1"/>
    </source>
</evidence>